<evidence type="ECO:0000256" key="5">
    <source>
        <dbReference type="ARBA" id="ARBA00022684"/>
    </source>
</evidence>
<dbReference type="Gene3D" id="3.30.590.50">
    <property type="match status" value="2"/>
</dbReference>
<dbReference type="FunFam" id="3.30.590.50:FF:000002">
    <property type="entry name" value="Glutamate--cysteine ligase catalytic subunit"/>
    <property type="match status" value="1"/>
</dbReference>
<dbReference type="Proteomes" id="UP000694867">
    <property type="component" value="Unplaced"/>
</dbReference>
<dbReference type="RefSeq" id="XP_003740032.1">
    <property type="nucleotide sequence ID" value="XM_003739984.2"/>
</dbReference>
<gene>
    <name evidence="12" type="primary">LOC100903209</name>
</gene>
<keyword evidence="6 10" id="KW-0547">Nucleotide-binding</keyword>
<dbReference type="InterPro" id="IPR014746">
    <property type="entry name" value="Gln_synth/guanido_kin_cat_dom"/>
</dbReference>
<evidence type="ECO:0000256" key="9">
    <source>
        <dbReference type="ARBA" id="ARBA00032122"/>
    </source>
</evidence>
<evidence type="ECO:0000256" key="10">
    <source>
        <dbReference type="RuleBase" id="RU367135"/>
    </source>
</evidence>
<dbReference type="GO" id="GO:0004357">
    <property type="term" value="F:glutamate-cysteine ligase activity"/>
    <property type="evidence" value="ECO:0007669"/>
    <property type="project" value="UniProtKB-UniRule"/>
</dbReference>
<dbReference type="EC" id="6.3.2.2" evidence="3 10"/>
<dbReference type="GeneID" id="100903209"/>
<dbReference type="InterPro" id="IPR004308">
    <property type="entry name" value="GCS"/>
</dbReference>
<reference evidence="12" key="1">
    <citation type="submission" date="2025-08" db="UniProtKB">
        <authorList>
            <consortium name="RefSeq"/>
        </authorList>
    </citation>
    <scope>IDENTIFICATION</scope>
</reference>
<protein>
    <recommendedName>
        <fullName evidence="3 10">Glutamate--cysteine ligase</fullName>
        <ecNumber evidence="3 10">6.3.2.2</ecNumber>
    </recommendedName>
    <alternativeName>
        <fullName evidence="9 10">Gamma-ECS</fullName>
    </alternativeName>
    <alternativeName>
        <fullName evidence="8 10">Gamma-glutamylcysteine synthetase</fullName>
    </alternativeName>
</protein>
<keyword evidence="5 10" id="KW-0317">Glutathione biosynthesis</keyword>
<evidence type="ECO:0000256" key="7">
    <source>
        <dbReference type="ARBA" id="ARBA00022840"/>
    </source>
</evidence>
<evidence type="ECO:0000313" key="11">
    <source>
        <dbReference type="Proteomes" id="UP000694867"/>
    </source>
</evidence>
<evidence type="ECO:0000256" key="6">
    <source>
        <dbReference type="ARBA" id="ARBA00022741"/>
    </source>
</evidence>
<dbReference type="CTD" id="2729"/>
<dbReference type="SUPFAM" id="SSF55931">
    <property type="entry name" value="Glutamine synthetase/guanido kinase"/>
    <property type="match status" value="1"/>
</dbReference>
<dbReference type="AlphaFoldDB" id="A0AAJ6VWK9"/>
<keyword evidence="11" id="KW-1185">Reference proteome</keyword>
<proteinExistence type="inferred from homology"/>
<dbReference type="Gene3D" id="1.10.8.960">
    <property type="match status" value="1"/>
</dbReference>
<evidence type="ECO:0000313" key="12">
    <source>
        <dbReference type="RefSeq" id="XP_003740032.1"/>
    </source>
</evidence>
<dbReference type="KEGG" id="goe:100903209"/>
<evidence type="ECO:0000256" key="1">
    <source>
        <dbReference type="ARBA" id="ARBA00005006"/>
    </source>
</evidence>
<dbReference type="GO" id="GO:0006750">
    <property type="term" value="P:glutathione biosynthetic process"/>
    <property type="evidence" value="ECO:0007669"/>
    <property type="project" value="UniProtKB-UniRule"/>
</dbReference>
<keyword evidence="4 10" id="KW-0436">Ligase</keyword>
<evidence type="ECO:0000256" key="8">
    <source>
        <dbReference type="ARBA" id="ARBA00030585"/>
    </source>
</evidence>
<comment type="similarity">
    <text evidence="2 10">Belongs to the glutamate--cysteine ligase type 3 family.</text>
</comment>
<dbReference type="PANTHER" id="PTHR11164:SF0">
    <property type="entry name" value="GLUTAMATE--CYSTEINE LIGASE CATALYTIC SUBUNIT"/>
    <property type="match status" value="1"/>
</dbReference>
<dbReference type="PANTHER" id="PTHR11164">
    <property type="entry name" value="GLUTAMATE CYSTEINE LIGASE"/>
    <property type="match status" value="1"/>
</dbReference>
<keyword evidence="7 10" id="KW-0067">ATP-binding</keyword>
<evidence type="ECO:0000256" key="2">
    <source>
        <dbReference type="ARBA" id="ARBA00008100"/>
    </source>
</evidence>
<dbReference type="Pfam" id="PF03074">
    <property type="entry name" value="GCS"/>
    <property type="match status" value="1"/>
</dbReference>
<name>A0AAJ6VWK9_9ACAR</name>
<comment type="pathway">
    <text evidence="1 10">Sulfur metabolism; glutathione biosynthesis; glutathione from L-cysteine and L-glutamate: step 1/2.</text>
</comment>
<accession>A0AAJ6VWK9</accession>
<dbReference type="GO" id="GO:0017109">
    <property type="term" value="C:glutamate-cysteine ligase complex"/>
    <property type="evidence" value="ECO:0007669"/>
    <property type="project" value="TreeGrafter"/>
</dbReference>
<evidence type="ECO:0000256" key="3">
    <source>
        <dbReference type="ARBA" id="ARBA00012220"/>
    </source>
</evidence>
<evidence type="ECO:0000256" key="4">
    <source>
        <dbReference type="ARBA" id="ARBA00022598"/>
    </source>
</evidence>
<comment type="catalytic activity">
    <reaction evidence="10">
        <text>L-cysteine + L-glutamate + ATP = gamma-L-glutamyl-L-cysteine + ADP + phosphate + H(+)</text>
        <dbReference type="Rhea" id="RHEA:13285"/>
        <dbReference type="ChEBI" id="CHEBI:15378"/>
        <dbReference type="ChEBI" id="CHEBI:29985"/>
        <dbReference type="ChEBI" id="CHEBI:30616"/>
        <dbReference type="ChEBI" id="CHEBI:35235"/>
        <dbReference type="ChEBI" id="CHEBI:43474"/>
        <dbReference type="ChEBI" id="CHEBI:58173"/>
        <dbReference type="ChEBI" id="CHEBI:456216"/>
        <dbReference type="EC" id="6.3.2.2"/>
    </reaction>
</comment>
<dbReference type="GO" id="GO:0005524">
    <property type="term" value="F:ATP binding"/>
    <property type="evidence" value="ECO:0007669"/>
    <property type="project" value="UniProtKB-UniRule"/>
</dbReference>
<sequence>MGLLSEGTPLTWTEVQKYCEHVRHHAVIQFINIYNKVKDRQNDCLKFGDEIEYILIKFDHERRSAKLSLRADILLPILQEEEHKNPAKARSLWRPEFAAYMIEGTPGQPYGSLISYLNIVEENMRARRRYAQKLLEENEHLVCLTTYPRLGCELFSDPPHEANWRTSFLKSLYFPDEVVFPGHPRFNQLARSVLERRGKKVAIHVPILKDVNTPTPFIEDDQGDPDAAQAIKPDHVYMDCMGFGMGNCCLQVTFQACNIMEARRLYDQLAPICPVVMALSAASPIFRGYLTERDCRWNVIGDSVDCRRDEEKGRIKKSRYGTIDCYISEKGGSFNDIEVVYDKKYYDKLRSHGVDHLMAQHVSHLLIRDPLVIFSEKIDLNDEEDSDHFENLQSTNWHNMRFKPPPPNSSIGWRVEFRPMEIQTTEFENAAFTVFIVLLSRVILSYGLDFLIPISKLDENMETAQKRDAVRQERFWFRQDVVLEGFGLNGIHREDTPKENGYQEPKIVKMECNEVFNGSERFPGLIPLIKKYLKSMEVDVDTQCTISHYLNLISKRAKGEFLTTATWIRNFVNNHPGYKKDSKISDEINYDLMRRLVEIQEQKIDEPALFGEWCSKTKSQIPRAVLRNQCCN</sequence>
<organism evidence="11 12">
    <name type="scientific">Galendromus occidentalis</name>
    <name type="common">western predatory mite</name>
    <dbReference type="NCBI Taxonomy" id="34638"/>
    <lineage>
        <taxon>Eukaryota</taxon>
        <taxon>Metazoa</taxon>
        <taxon>Ecdysozoa</taxon>
        <taxon>Arthropoda</taxon>
        <taxon>Chelicerata</taxon>
        <taxon>Arachnida</taxon>
        <taxon>Acari</taxon>
        <taxon>Parasitiformes</taxon>
        <taxon>Mesostigmata</taxon>
        <taxon>Gamasina</taxon>
        <taxon>Phytoseioidea</taxon>
        <taxon>Phytoseiidae</taxon>
        <taxon>Typhlodrominae</taxon>
        <taxon>Galendromus</taxon>
    </lineage>
</organism>